<keyword evidence="1" id="KW-1133">Transmembrane helix</keyword>
<name>A0A7N0TNB2_KALFE</name>
<evidence type="ECO:0000256" key="1">
    <source>
        <dbReference type="SAM" id="Phobius"/>
    </source>
</evidence>
<organism evidence="2 3">
    <name type="scientific">Kalanchoe fedtschenkoi</name>
    <name type="common">Lavender scallops</name>
    <name type="synonym">South American air plant</name>
    <dbReference type="NCBI Taxonomy" id="63787"/>
    <lineage>
        <taxon>Eukaryota</taxon>
        <taxon>Viridiplantae</taxon>
        <taxon>Streptophyta</taxon>
        <taxon>Embryophyta</taxon>
        <taxon>Tracheophyta</taxon>
        <taxon>Spermatophyta</taxon>
        <taxon>Magnoliopsida</taxon>
        <taxon>eudicotyledons</taxon>
        <taxon>Gunneridae</taxon>
        <taxon>Pentapetalae</taxon>
        <taxon>Saxifragales</taxon>
        <taxon>Crassulaceae</taxon>
        <taxon>Kalanchoe</taxon>
    </lineage>
</organism>
<accession>A0A7N0TNB2</accession>
<reference evidence="2" key="1">
    <citation type="submission" date="2021-01" db="UniProtKB">
        <authorList>
            <consortium name="EnsemblPlants"/>
        </authorList>
    </citation>
    <scope>IDENTIFICATION</scope>
</reference>
<sequence length="39" mass="4349">MLILMILAKVVMNLARALVMLVGELLAVSLVFKVDHLNR</sequence>
<keyword evidence="3" id="KW-1185">Reference proteome</keyword>
<keyword evidence="1" id="KW-0812">Transmembrane</keyword>
<evidence type="ECO:0000313" key="2">
    <source>
        <dbReference type="EnsemblPlants" id="Kaladp0040s0107.1.v1.1"/>
    </source>
</evidence>
<protein>
    <submittedName>
        <fullName evidence="2">Uncharacterized protein</fullName>
    </submittedName>
</protein>
<dbReference type="Gramene" id="Kaladp0040s0107.1.v1.1">
    <property type="protein sequence ID" value="Kaladp0040s0107.1.v1.1"/>
    <property type="gene ID" value="Kaladp0040s0107.v1.1"/>
</dbReference>
<dbReference type="AlphaFoldDB" id="A0A7N0TNB2"/>
<feature type="transmembrane region" description="Helical" evidence="1">
    <location>
        <begin position="6"/>
        <end position="32"/>
    </location>
</feature>
<evidence type="ECO:0000313" key="3">
    <source>
        <dbReference type="Proteomes" id="UP000594263"/>
    </source>
</evidence>
<dbReference type="EnsemblPlants" id="Kaladp0040s0107.1.v1.1">
    <property type="protein sequence ID" value="Kaladp0040s0107.1.v1.1"/>
    <property type="gene ID" value="Kaladp0040s0107.v1.1"/>
</dbReference>
<dbReference type="Proteomes" id="UP000594263">
    <property type="component" value="Unplaced"/>
</dbReference>
<proteinExistence type="predicted"/>
<keyword evidence="1" id="KW-0472">Membrane</keyword>